<protein>
    <submittedName>
        <fullName evidence="1">Uncharacterized protein</fullName>
    </submittedName>
</protein>
<evidence type="ECO:0000313" key="4">
    <source>
        <dbReference type="Proteomes" id="UP000509513"/>
    </source>
</evidence>
<evidence type="ECO:0000313" key="1">
    <source>
        <dbReference type="EMBL" id="QKJ26794.1"/>
    </source>
</evidence>
<accession>A0A7L5JNI6</accession>
<dbReference type="RefSeq" id="WP_024774905.1">
    <property type="nucleotide sequence ID" value="NZ_CP054051.1"/>
</dbReference>
<gene>
    <name evidence="1" type="ORF">ACBT_0873</name>
    <name evidence="2" type="ORF">FE247_07620</name>
</gene>
<evidence type="ECO:0000313" key="3">
    <source>
        <dbReference type="Proteomes" id="UP000305417"/>
    </source>
</evidence>
<dbReference type="EMBL" id="VBUC01000017">
    <property type="protein sequence ID" value="TLS98058.1"/>
    <property type="molecule type" value="Genomic_DNA"/>
</dbReference>
<dbReference type="KEGG" id="acib:ACBT_0873"/>
<dbReference type="Proteomes" id="UP000509513">
    <property type="component" value="Chromosome"/>
</dbReference>
<sequence length="100" mass="11370">MSNAITVDFSVLGLLPNIAKQMDIMQNEILELKRQLNPKYDLTKRAGVKAFLNISDGTLNNMIKDGRFKQNIHYTKQINGKKVMLLFVEDGILAYKKGLE</sequence>
<reference evidence="1 4" key="2">
    <citation type="submission" date="2020-05" db="EMBL/GenBank/DDBJ databases">
        <title>Complete genome sequencing of Campylobacter and Arcobacter type strains.</title>
        <authorList>
            <person name="Miller W.G."/>
            <person name="Yee E."/>
        </authorList>
    </citation>
    <scope>NUCLEOTIDE SEQUENCE [LARGE SCALE GENOMIC DNA]</scope>
    <source>
        <strain evidence="1 4">LMG 21996</strain>
    </source>
</reference>
<reference evidence="2 3" key="1">
    <citation type="submission" date="2019-05" db="EMBL/GenBank/DDBJ databases">
        <title>Arcobacter cibarius and Arcobacter thereius providing challenges in identification an antibiotic susceptibility and Quinolone resistance.</title>
        <authorList>
            <person name="Busch A."/>
            <person name="Hanel I."/>
            <person name="Hotzel H."/>
            <person name="Tomaso H."/>
        </authorList>
    </citation>
    <scope>NUCLEOTIDE SEQUENCE [LARGE SCALE GENOMIC DNA]</scope>
    <source>
        <strain evidence="2 3">16CS0831-2</strain>
    </source>
</reference>
<name>A0A7L5JNI6_9BACT</name>
<organism evidence="1 4">
    <name type="scientific">Aliarcobacter cibarius</name>
    <dbReference type="NCBI Taxonomy" id="255507"/>
    <lineage>
        <taxon>Bacteria</taxon>
        <taxon>Pseudomonadati</taxon>
        <taxon>Campylobacterota</taxon>
        <taxon>Epsilonproteobacteria</taxon>
        <taxon>Campylobacterales</taxon>
        <taxon>Arcobacteraceae</taxon>
        <taxon>Aliarcobacter</taxon>
    </lineage>
</organism>
<keyword evidence="3" id="KW-1185">Reference proteome</keyword>
<proteinExistence type="predicted"/>
<dbReference type="Proteomes" id="UP000305417">
    <property type="component" value="Unassembled WGS sequence"/>
</dbReference>
<evidence type="ECO:0000313" key="2">
    <source>
        <dbReference type="EMBL" id="TLS98058.1"/>
    </source>
</evidence>
<dbReference type="EMBL" id="CP054051">
    <property type="protein sequence ID" value="QKJ26794.1"/>
    <property type="molecule type" value="Genomic_DNA"/>
</dbReference>
<dbReference type="AlphaFoldDB" id="A0A7L5JNI6"/>